<proteinExistence type="predicted"/>
<name>A0A2A4T7I4_9DELT</name>
<dbReference type="AlphaFoldDB" id="A0A2A4T7I4"/>
<gene>
    <name evidence="1" type="ORF">COB67_04370</name>
</gene>
<reference evidence="2" key="1">
    <citation type="submission" date="2017-08" db="EMBL/GenBank/DDBJ databases">
        <title>A dynamic microbial community with high functional redundancy inhabits the cold, oxic subseafloor aquifer.</title>
        <authorList>
            <person name="Tully B.J."/>
            <person name="Wheat C.G."/>
            <person name="Glazer B.T."/>
            <person name="Huber J.A."/>
        </authorList>
    </citation>
    <scope>NUCLEOTIDE SEQUENCE [LARGE SCALE GENOMIC DNA]</scope>
</reference>
<protein>
    <submittedName>
        <fullName evidence="1">Uncharacterized protein</fullName>
    </submittedName>
</protein>
<evidence type="ECO:0000313" key="2">
    <source>
        <dbReference type="Proteomes" id="UP000218113"/>
    </source>
</evidence>
<evidence type="ECO:0000313" key="1">
    <source>
        <dbReference type="EMBL" id="PCI29301.1"/>
    </source>
</evidence>
<organism evidence="1 2">
    <name type="scientific">SAR324 cluster bacterium</name>
    <dbReference type="NCBI Taxonomy" id="2024889"/>
    <lineage>
        <taxon>Bacteria</taxon>
        <taxon>Deltaproteobacteria</taxon>
        <taxon>SAR324 cluster</taxon>
    </lineage>
</organism>
<dbReference type="EMBL" id="NVSR01000016">
    <property type="protein sequence ID" value="PCI29301.1"/>
    <property type="molecule type" value="Genomic_DNA"/>
</dbReference>
<comment type="caution">
    <text evidence="1">The sequence shown here is derived from an EMBL/GenBank/DDBJ whole genome shotgun (WGS) entry which is preliminary data.</text>
</comment>
<sequence length="79" mass="8984">MKDWWPKVWDIPFKASSADLSSFITDPEVLSVPPLCCQKANLIVAFLRDRSEQTPAFLPFPKVFIQTISGSSFFNFKNS</sequence>
<accession>A0A2A4T7I4</accession>
<dbReference type="Proteomes" id="UP000218113">
    <property type="component" value="Unassembled WGS sequence"/>
</dbReference>